<dbReference type="Pfam" id="PF00300">
    <property type="entry name" value="His_Phos_1"/>
    <property type="match status" value="1"/>
</dbReference>
<dbReference type="PANTHER" id="PTHR46517">
    <property type="entry name" value="FRUCTOSE-2,6-BISPHOSPHATASE TIGAR"/>
    <property type="match status" value="1"/>
</dbReference>
<keyword evidence="1" id="KW-0378">Hydrolase</keyword>
<dbReference type="InterPro" id="IPR013078">
    <property type="entry name" value="His_Pase_superF_clade-1"/>
</dbReference>
<dbReference type="CDD" id="cd07067">
    <property type="entry name" value="HP_PGM_like"/>
    <property type="match status" value="1"/>
</dbReference>
<dbReference type="PROSITE" id="PS00175">
    <property type="entry name" value="PG_MUTASE"/>
    <property type="match status" value="1"/>
</dbReference>
<evidence type="ECO:0000256" key="3">
    <source>
        <dbReference type="PIRSR" id="PIRSR613078-2"/>
    </source>
</evidence>
<dbReference type="Proteomes" id="UP000813824">
    <property type="component" value="Unassembled WGS sequence"/>
</dbReference>
<evidence type="ECO:0000256" key="1">
    <source>
        <dbReference type="ARBA" id="ARBA00022801"/>
    </source>
</evidence>
<evidence type="ECO:0000313" key="5">
    <source>
        <dbReference type="Proteomes" id="UP000813824"/>
    </source>
</evidence>
<proteinExistence type="predicted"/>
<dbReference type="Gene3D" id="3.40.50.1240">
    <property type="entry name" value="Phosphoglycerate mutase-like"/>
    <property type="match status" value="1"/>
</dbReference>
<dbReference type="InterPro" id="IPR029033">
    <property type="entry name" value="His_PPase_superfam"/>
</dbReference>
<evidence type="ECO:0000313" key="4">
    <source>
        <dbReference type="EMBL" id="KAH8099524.1"/>
    </source>
</evidence>
<dbReference type="OrthoDB" id="354304at2759"/>
<feature type="active site" description="Tele-phosphohistidine intermediate" evidence="2">
    <location>
        <position position="12"/>
    </location>
</feature>
<protein>
    <submittedName>
        <fullName evidence="4">Phosphoglycerate mutase-like protein</fullName>
    </submittedName>
</protein>
<comment type="caution">
    <text evidence="4">The sequence shown here is derived from an EMBL/GenBank/DDBJ whole genome shotgun (WGS) entry which is preliminary data.</text>
</comment>
<reference evidence="4" key="1">
    <citation type="journal article" date="2021" name="New Phytol.">
        <title>Evolutionary innovations through gain and loss of genes in the ectomycorrhizal Boletales.</title>
        <authorList>
            <person name="Wu G."/>
            <person name="Miyauchi S."/>
            <person name="Morin E."/>
            <person name="Kuo A."/>
            <person name="Drula E."/>
            <person name="Varga T."/>
            <person name="Kohler A."/>
            <person name="Feng B."/>
            <person name="Cao Y."/>
            <person name="Lipzen A."/>
            <person name="Daum C."/>
            <person name="Hundley H."/>
            <person name="Pangilinan J."/>
            <person name="Johnson J."/>
            <person name="Barry K."/>
            <person name="LaButti K."/>
            <person name="Ng V."/>
            <person name="Ahrendt S."/>
            <person name="Min B."/>
            <person name="Choi I.G."/>
            <person name="Park H."/>
            <person name="Plett J.M."/>
            <person name="Magnuson J."/>
            <person name="Spatafora J.W."/>
            <person name="Nagy L.G."/>
            <person name="Henrissat B."/>
            <person name="Grigoriev I.V."/>
            <person name="Yang Z.L."/>
            <person name="Xu J."/>
            <person name="Martin F.M."/>
        </authorList>
    </citation>
    <scope>NUCLEOTIDE SEQUENCE</scope>
    <source>
        <strain evidence="4">KKN 215</strain>
    </source>
</reference>
<dbReference type="GO" id="GO:0045820">
    <property type="term" value="P:negative regulation of glycolytic process"/>
    <property type="evidence" value="ECO:0007669"/>
    <property type="project" value="TreeGrafter"/>
</dbReference>
<dbReference type="SMART" id="SM00855">
    <property type="entry name" value="PGAM"/>
    <property type="match status" value="1"/>
</dbReference>
<feature type="binding site" evidence="3">
    <location>
        <position position="61"/>
    </location>
    <ligand>
        <name>substrate</name>
    </ligand>
</feature>
<keyword evidence="5" id="KW-1185">Reference proteome</keyword>
<dbReference type="SUPFAM" id="SSF53254">
    <property type="entry name" value="Phosphoglycerate mutase-like"/>
    <property type="match status" value="1"/>
</dbReference>
<dbReference type="GO" id="GO:0005829">
    <property type="term" value="C:cytosol"/>
    <property type="evidence" value="ECO:0007669"/>
    <property type="project" value="TreeGrafter"/>
</dbReference>
<feature type="active site" description="Proton donor/acceptor" evidence="2">
    <location>
        <position position="86"/>
    </location>
</feature>
<dbReference type="InterPro" id="IPR001345">
    <property type="entry name" value="PG/BPGM_mutase_AS"/>
</dbReference>
<dbReference type="GO" id="GO:0043456">
    <property type="term" value="P:regulation of pentose-phosphate shunt"/>
    <property type="evidence" value="ECO:0007669"/>
    <property type="project" value="TreeGrafter"/>
</dbReference>
<dbReference type="AlphaFoldDB" id="A0A8K0UMN1"/>
<name>A0A8K0UMN1_9AGAR</name>
<organism evidence="4 5">
    <name type="scientific">Cristinia sonorae</name>
    <dbReference type="NCBI Taxonomy" id="1940300"/>
    <lineage>
        <taxon>Eukaryota</taxon>
        <taxon>Fungi</taxon>
        <taxon>Dikarya</taxon>
        <taxon>Basidiomycota</taxon>
        <taxon>Agaricomycotina</taxon>
        <taxon>Agaricomycetes</taxon>
        <taxon>Agaricomycetidae</taxon>
        <taxon>Agaricales</taxon>
        <taxon>Pleurotineae</taxon>
        <taxon>Stephanosporaceae</taxon>
        <taxon>Cristinia</taxon>
    </lineage>
</organism>
<accession>A0A8K0UMN1</accession>
<dbReference type="PANTHER" id="PTHR46517:SF1">
    <property type="entry name" value="FRUCTOSE-2,6-BISPHOSPHATASE TIGAR"/>
    <property type="match status" value="1"/>
</dbReference>
<dbReference type="GO" id="GO:0004331">
    <property type="term" value="F:fructose-2,6-bisphosphate 2-phosphatase activity"/>
    <property type="evidence" value="ECO:0007669"/>
    <property type="project" value="TreeGrafter"/>
</dbReference>
<gene>
    <name evidence="4" type="ORF">BXZ70DRAFT_894600</name>
</gene>
<dbReference type="InterPro" id="IPR051695">
    <property type="entry name" value="Phosphoglycerate_Mutase"/>
</dbReference>
<feature type="binding site" evidence="3">
    <location>
        <begin position="11"/>
        <end position="18"/>
    </location>
    <ligand>
        <name>substrate</name>
    </ligand>
</feature>
<sequence>MSVVARIYIVRHGETDANRNGIFQGHQDTRLNDVGLEQARMTAEALERVPFGVAYSSDLERAAKTAEIILSKHPGVELKKYPELRERYLGDLEGKKIGQYTGTDGSGIPKNAESTAEFSTRVSRWWKRNIIQRHVHGASSHANSGSAAVNVLVVSHGGAIGTLVLGLVGSRKVRCGKGVAVGRCMNASVSVVELGEDGAGVLVSFGDTTHLEGELVAVNVDEV</sequence>
<dbReference type="EMBL" id="JAEVFJ010000019">
    <property type="protein sequence ID" value="KAH8099524.1"/>
    <property type="molecule type" value="Genomic_DNA"/>
</dbReference>
<evidence type="ECO:0000256" key="2">
    <source>
        <dbReference type="PIRSR" id="PIRSR613078-1"/>
    </source>
</evidence>